<proteinExistence type="predicted"/>
<evidence type="ECO:0000256" key="2">
    <source>
        <dbReference type="ARBA" id="ARBA00022737"/>
    </source>
</evidence>
<protein>
    <recommendedName>
        <fullName evidence="7">SRCR domain-containing protein</fullName>
    </recommendedName>
</protein>
<dbReference type="OrthoDB" id="2015116at2759"/>
<dbReference type="AlphaFoldDB" id="A0A7J5Z269"/>
<dbReference type="InterPro" id="IPR055356">
    <property type="entry name" value="ZP-N"/>
</dbReference>
<feature type="disulfide bond" evidence="5">
    <location>
        <begin position="462"/>
        <end position="526"/>
    </location>
</feature>
<feature type="domain" description="SRCR" evidence="7">
    <location>
        <begin position="437"/>
        <end position="537"/>
    </location>
</feature>
<organism evidence="8 9">
    <name type="scientific">Dissostichus mawsoni</name>
    <name type="common">Antarctic cod</name>
    <dbReference type="NCBI Taxonomy" id="36200"/>
    <lineage>
        <taxon>Eukaryota</taxon>
        <taxon>Metazoa</taxon>
        <taxon>Chordata</taxon>
        <taxon>Craniata</taxon>
        <taxon>Vertebrata</taxon>
        <taxon>Euteleostomi</taxon>
        <taxon>Actinopterygii</taxon>
        <taxon>Neopterygii</taxon>
        <taxon>Teleostei</taxon>
        <taxon>Neoteleostei</taxon>
        <taxon>Acanthomorphata</taxon>
        <taxon>Eupercaria</taxon>
        <taxon>Perciformes</taxon>
        <taxon>Notothenioidei</taxon>
        <taxon>Nototheniidae</taxon>
        <taxon>Dissostichus</taxon>
    </lineage>
</organism>
<dbReference type="SUPFAM" id="SSF56487">
    <property type="entry name" value="SRCR-like"/>
    <property type="match status" value="5"/>
</dbReference>
<evidence type="ECO:0000259" key="7">
    <source>
        <dbReference type="PROSITE" id="PS50287"/>
    </source>
</evidence>
<dbReference type="SMART" id="SM00202">
    <property type="entry name" value="SR"/>
    <property type="match status" value="4"/>
</dbReference>
<evidence type="ECO:0000256" key="3">
    <source>
        <dbReference type="ARBA" id="ARBA00023157"/>
    </source>
</evidence>
<dbReference type="PANTHER" id="PTHR48071:SF18">
    <property type="entry name" value="DELETED IN MALIGNANT BRAIN TUMORS 1 PROTEIN-RELATED"/>
    <property type="match status" value="1"/>
</dbReference>
<dbReference type="Gene3D" id="2.60.40.3210">
    <property type="entry name" value="Zona pellucida, ZP-N domain"/>
    <property type="match status" value="1"/>
</dbReference>
<dbReference type="Gene3D" id="3.10.250.10">
    <property type="entry name" value="SRCR-like domain"/>
    <property type="match status" value="6"/>
</dbReference>
<dbReference type="FunFam" id="3.10.250.10:FF:000006">
    <property type="entry name" value="neurotrypsin isoform X2"/>
    <property type="match status" value="2"/>
</dbReference>
<dbReference type="Gene3D" id="2.60.40.4100">
    <property type="entry name" value="Zona pellucida, ZP-C domain"/>
    <property type="match status" value="1"/>
</dbReference>
<feature type="chain" id="PRO_5029625927" description="SRCR domain-containing protein" evidence="6">
    <location>
        <begin position="27"/>
        <end position="777"/>
    </location>
</feature>
<dbReference type="EMBL" id="JAAKFY010000006">
    <property type="protein sequence ID" value="KAF3855770.1"/>
    <property type="molecule type" value="Genomic_DNA"/>
</dbReference>
<feature type="disulfide bond" evidence="5">
    <location>
        <begin position="107"/>
        <end position="117"/>
    </location>
</feature>
<keyword evidence="2" id="KW-0677">Repeat</keyword>
<sequence length="777" mass="83570">MMRMRSGMLLLLLMQTFLGWTGTAAANTPTPPPPNPPVRLVGSNSSCSGRVEVFHNGTWGTVCDDRWDLNDGHVVCRQLGCGRAVEVKHESYFGQGVGPIWLDDLGCSGNEASLMECAHSSGSISCIHLEDAGVICTGPILTTGPTPPPPNPPVRLVGSNNSCSGRVEMFHNGQWGTVCDDGWDLNDAQCSGNETSLKDCVHSGIGSHNCAHSEDAGVICAGSAATIKPTPPPPSPPVRLVGNNNSCSGRVEIFHNGTWGTVCDDGWNLNDAHVSTSEAGRLQQLLLRQSGDLSHGQWGTVCDDGWDLNDAHVVCRQLGCGRAVEAKKGRHFGPGTGPIWLDNLQCSGNETSLKDCVIREQDPTTVITAKMLVSFVQSSSEDESLSQLEKSCSYLPVVAHEEDEVRYDAALLMQTFLGWTGTAAANTPSPPPPSPPVRLVGSNNSCSGRVEMFHDGQWGTVCDDGWDLNDAHVVCRQLGCGRAVEAKQGSHFGPGTGPIWLDNLQCSGNETSLNDCDHLGLGSHNCAHSEDAGVICTERPPLLQTAHLVCSNYIQVGVRLISLQAAGLQPFSGHMAAPFCSGFRVEDSTVWYQVPRQTGQCGTVMRTNTTHAIYSNNLFFHPQSNGSLVLPQIIPFFCAYPLETNISLNAAIRPLLNGGGLIGSGNRATAYMTLFHNSNFSYRYPSGLVTLPMGSPLCPTDLRHVSVIENGQSLGARFSALLFPLHGGNPYVFLHCTLRLCDKRTQNCVPHCRRRTYRSVENQDQLHPVTIGPIVFE</sequence>
<keyword evidence="4" id="KW-0325">Glycoprotein</keyword>
<dbReference type="Pfam" id="PF00530">
    <property type="entry name" value="SRCR"/>
    <property type="match status" value="5"/>
</dbReference>
<accession>A0A7J5Z269</accession>
<dbReference type="InterPro" id="IPR001507">
    <property type="entry name" value="ZP_dom"/>
</dbReference>
<evidence type="ECO:0000256" key="6">
    <source>
        <dbReference type="SAM" id="SignalP"/>
    </source>
</evidence>
<dbReference type="PRINTS" id="PR00258">
    <property type="entry name" value="SPERACTRCPTR"/>
</dbReference>
<feature type="disulfide bond" evidence="5">
    <location>
        <begin position="190"/>
        <end position="200"/>
    </location>
</feature>
<dbReference type="PROSITE" id="PS50287">
    <property type="entry name" value="SRCR_2"/>
    <property type="match status" value="4"/>
</dbReference>
<dbReference type="FunFam" id="3.10.250.10:FF:000001">
    <property type="entry name" value="Lysyl oxidase 4 isoform X1"/>
    <property type="match status" value="1"/>
</dbReference>
<reference evidence="8 9" key="1">
    <citation type="submission" date="2020-03" db="EMBL/GenBank/DDBJ databases">
        <title>Dissostichus mawsoni Genome sequencing and assembly.</title>
        <authorList>
            <person name="Park H."/>
        </authorList>
    </citation>
    <scope>NUCLEOTIDE SEQUENCE [LARGE SCALE GENOMIC DNA]</scope>
    <source>
        <strain evidence="8">DM0001</strain>
        <tissue evidence="8">Muscle</tissue>
    </source>
</reference>
<gene>
    <name evidence="8" type="ORF">F7725_016493</name>
</gene>
<evidence type="ECO:0000313" key="9">
    <source>
        <dbReference type="Proteomes" id="UP000518266"/>
    </source>
</evidence>
<evidence type="ECO:0000256" key="1">
    <source>
        <dbReference type="ARBA" id="ARBA00022729"/>
    </source>
</evidence>
<feature type="disulfide bond" evidence="5">
    <location>
        <begin position="506"/>
        <end position="516"/>
    </location>
</feature>
<dbReference type="InterPro" id="IPR036772">
    <property type="entry name" value="SRCR-like_dom_sf"/>
</dbReference>
<evidence type="ECO:0000256" key="5">
    <source>
        <dbReference type="PROSITE-ProRule" id="PRU00196"/>
    </source>
</evidence>
<keyword evidence="9" id="KW-1185">Reference proteome</keyword>
<name>A0A7J5Z269_DISMA</name>
<comment type="caution">
    <text evidence="5">Lacks conserved residue(s) required for the propagation of feature annotation.</text>
</comment>
<keyword evidence="1 6" id="KW-0732">Signal</keyword>
<dbReference type="Proteomes" id="UP000518266">
    <property type="component" value="Unassembled WGS sequence"/>
</dbReference>
<dbReference type="Pfam" id="PF23344">
    <property type="entry name" value="ZP-N"/>
    <property type="match status" value="1"/>
</dbReference>
<dbReference type="PANTHER" id="PTHR48071">
    <property type="entry name" value="SRCR DOMAIN-CONTAINING PROTEIN"/>
    <property type="match status" value="1"/>
</dbReference>
<dbReference type="InterPro" id="IPR001190">
    <property type="entry name" value="SRCR"/>
</dbReference>
<evidence type="ECO:0000256" key="4">
    <source>
        <dbReference type="ARBA" id="ARBA00023180"/>
    </source>
</evidence>
<feature type="disulfide bond" evidence="5">
    <location>
        <begin position="475"/>
        <end position="536"/>
    </location>
</feature>
<dbReference type="GO" id="GO:0016020">
    <property type="term" value="C:membrane"/>
    <property type="evidence" value="ECO:0007669"/>
    <property type="project" value="InterPro"/>
</dbReference>
<keyword evidence="3 5" id="KW-1015">Disulfide bond</keyword>
<feature type="domain" description="SRCR" evidence="7">
    <location>
        <begin position="238"/>
        <end position="356"/>
    </location>
</feature>
<evidence type="ECO:0000313" key="8">
    <source>
        <dbReference type="EMBL" id="KAF3855770.1"/>
    </source>
</evidence>
<dbReference type="SMART" id="SM00241">
    <property type="entry name" value="ZP"/>
    <property type="match status" value="1"/>
</dbReference>
<comment type="caution">
    <text evidence="8">The sequence shown here is derived from an EMBL/GenBank/DDBJ whole genome shotgun (WGS) entry which is preliminary data.</text>
</comment>
<dbReference type="InterPro" id="IPR042235">
    <property type="entry name" value="ZP-C_dom"/>
</dbReference>
<feature type="domain" description="SRCR" evidence="7">
    <location>
        <begin position="38"/>
        <end position="137"/>
    </location>
</feature>
<feature type="disulfide bond" evidence="5">
    <location>
        <begin position="346"/>
        <end position="356"/>
    </location>
</feature>
<feature type="signal peptide" evidence="6">
    <location>
        <begin position="1"/>
        <end position="26"/>
    </location>
</feature>
<feature type="domain" description="SRCR" evidence="7">
    <location>
        <begin position="154"/>
        <end position="221"/>
    </location>
</feature>